<proteinExistence type="predicted"/>
<feature type="domain" description="PRTase-CE" evidence="1">
    <location>
        <begin position="40"/>
        <end position="302"/>
    </location>
</feature>
<dbReference type="AlphaFoldDB" id="A0A9X1YJW5"/>
<reference evidence="2" key="1">
    <citation type="submission" date="2021-11" db="EMBL/GenBank/DDBJ databases">
        <title>BS-T2-15 a new species belonging to the Comamonadaceae family isolated from the soil of a French oak forest.</title>
        <authorList>
            <person name="Mieszkin S."/>
            <person name="Alain K."/>
        </authorList>
    </citation>
    <scope>NUCLEOTIDE SEQUENCE</scope>
    <source>
        <strain evidence="2">BS-T2-15</strain>
    </source>
</reference>
<dbReference type="Pfam" id="PF24390">
    <property type="entry name" value="PRTase-CE"/>
    <property type="match status" value="1"/>
</dbReference>
<accession>A0A9X1YJW5</accession>
<evidence type="ECO:0000259" key="1">
    <source>
        <dbReference type="Pfam" id="PF24390"/>
    </source>
</evidence>
<comment type="caution">
    <text evidence="2">The sequence shown here is derived from an EMBL/GenBank/DDBJ whole genome shotgun (WGS) entry which is preliminary data.</text>
</comment>
<evidence type="ECO:0000313" key="2">
    <source>
        <dbReference type="EMBL" id="MCK9685717.1"/>
    </source>
</evidence>
<keyword evidence="3" id="KW-1185">Reference proteome</keyword>
<sequence length="304" mass="33966">MAFHVPPTHEGLYDQVVSRFRMLLRRGVITGISDVRLNLWLKNFISSEDQYLAARVLDNLSYRSQAMVTSAIQHVNECVLPCELRRRGIGNFADVDGLVESLRSGDATHPVRFVAVDGSHEQVPGKSGSVVIRQFQRDGVSKALTCKPENLGALPATVKCLVFVDDMLGTGKQFSGFAEHYKLDTYAGTQAVIYCPLVAHQKGLDKLTAKFPWLTLLPVEVFGAAHQFYRGAAKNERQWAIDDENLVDDVREFVKALCTKRNIPATTQHSLNLLLGFEHATPNNSLPLLYAESPQWNFLLKRQT</sequence>
<dbReference type="InterPro" id="IPR029057">
    <property type="entry name" value="PRTase-like"/>
</dbReference>
<dbReference type="EMBL" id="JAJLJH010000001">
    <property type="protein sequence ID" value="MCK9685717.1"/>
    <property type="molecule type" value="Genomic_DNA"/>
</dbReference>
<evidence type="ECO:0000313" key="3">
    <source>
        <dbReference type="Proteomes" id="UP001139353"/>
    </source>
</evidence>
<dbReference type="Gene3D" id="3.40.50.2020">
    <property type="match status" value="1"/>
</dbReference>
<name>A0A9X1YJW5_9BURK</name>
<dbReference type="Proteomes" id="UP001139353">
    <property type="component" value="Unassembled WGS sequence"/>
</dbReference>
<organism evidence="2 3">
    <name type="scientific">Scleromatobacter humisilvae</name>
    <dbReference type="NCBI Taxonomy" id="2897159"/>
    <lineage>
        <taxon>Bacteria</taxon>
        <taxon>Pseudomonadati</taxon>
        <taxon>Pseudomonadota</taxon>
        <taxon>Betaproteobacteria</taxon>
        <taxon>Burkholderiales</taxon>
        <taxon>Sphaerotilaceae</taxon>
        <taxon>Scleromatobacter</taxon>
    </lineage>
</organism>
<protein>
    <recommendedName>
        <fullName evidence="1">PRTase-CE domain-containing protein</fullName>
    </recommendedName>
</protein>
<dbReference type="InterPro" id="IPR056920">
    <property type="entry name" value="PRTase-CE"/>
</dbReference>
<gene>
    <name evidence="2" type="ORF">LPC04_08340</name>
</gene>
<dbReference type="RefSeq" id="WP_275681712.1">
    <property type="nucleotide sequence ID" value="NZ_JAJLJH010000001.1"/>
</dbReference>